<reference evidence="2 3" key="1">
    <citation type="journal article" date="2012" name="Stand. Genomic Sci.">
        <title>Complete genome sequencing and analysis of Saprospira grandis str. Lewin, a predatory marine bacterium.</title>
        <authorList>
            <person name="Saw J.H."/>
            <person name="Yuryev A."/>
            <person name="Kanbe M."/>
            <person name="Hou S."/>
            <person name="Young A.G."/>
            <person name="Aizawa S."/>
            <person name="Alam M."/>
        </authorList>
    </citation>
    <scope>NUCLEOTIDE SEQUENCE [LARGE SCALE GENOMIC DNA]</scope>
    <source>
        <strain evidence="2 3">Lewin</strain>
    </source>
</reference>
<feature type="region of interest" description="Disordered" evidence="1">
    <location>
        <begin position="36"/>
        <end position="67"/>
    </location>
</feature>
<evidence type="ECO:0000256" key="1">
    <source>
        <dbReference type="SAM" id="MobiDB-lite"/>
    </source>
</evidence>
<sequence length="67" mass="7307">MGPLYWSRTTEGSGLAMVGSAAKPQTKQKLVFCAGPSEQRAAERSADERSEAEAQKQQRALKRQQGL</sequence>
<protein>
    <submittedName>
        <fullName evidence="2">Uncharacterized protein</fullName>
    </submittedName>
</protein>
<feature type="compositionally biased region" description="Basic and acidic residues" evidence="1">
    <location>
        <begin position="40"/>
        <end position="56"/>
    </location>
</feature>
<evidence type="ECO:0000313" key="3">
    <source>
        <dbReference type="Proteomes" id="UP000007519"/>
    </source>
</evidence>
<dbReference type="Proteomes" id="UP000007519">
    <property type="component" value="Chromosome"/>
</dbReference>
<accession>H6L3K2</accession>
<organism evidence="2 3">
    <name type="scientific">Saprospira grandis (strain Lewin)</name>
    <dbReference type="NCBI Taxonomy" id="984262"/>
    <lineage>
        <taxon>Bacteria</taxon>
        <taxon>Pseudomonadati</taxon>
        <taxon>Bacteroidota</taxon>
        <taxon>Saprospiria</taxon>
        <taxon>Saprospirales</taxon>
        <taxon>Saprospiraceae</taxon>
        <taxon>Saprospira</taxon>
    </lineage>
</organism>
<dbReference type="KEGG" id="sgn:SGRA_2221"/>
<feature type="compositionally biased region" description="Low complexity" evidence="1">
    <location>
        <begin position="57"/>
        <end position="67"/>
    </location>
</feature>
<gene>
    <name evidence="2" type="ordered locus">SGRA_2221</name>
</gene>
<keyword evidence="3" id="KW-1185">Reference proteome</keyword>
<name>H6L3K2_SAPGL</name>
<dbReference type="AlphaFoldDB" id="H6L3K2"/>
<dbReference type="HOGENOM" id="CLU_2809974_0_0_10"/>
<dbReference type="EMBL" id="CP002831">
    <property type="protein sequence ID" value="AFC24950.1"/>
    <property type="molecule type" value="Genomic_DNA"/>
</dbReference>
<proteinExistence type="predicted"/>
<evidence type="ECO:0000313" key="2">
    <source>
        <dbReference type="EMBL" id="AFC24950.1"/>
    </source>
</evidence>